<comment type="subcellular location">
    <subcellularLocation>
        <location evidence="1">Cell membrane</location>
        <topology evidence="1">Multi-pass membrane protein</topology>
    </subcellularLocation>
</comment>
<keyword evidence="2" id="KW-1003">Cell membrane</keyword>
<evidence type="ECO:0008006" key="9">
    <source>
        <dbReference type="Google" id="ProtNLM"/>
    </source>
</evidence>
<dbReference type="Proteomes" id="UP000051845">
    <property type="component" value="Unassembled WGS sequence"/>
</dbReference>
<evidence type="ECO:0000256" key="5">
    <source>
        <dbReference type="ARBA" id="ARBA00023136"/>
    </source>
</evidence>
<dbReference type="GO" id="GO:0005886">
    <property type="term" value="C:plasma membrane"/>
    <property type="evidence" value="ECO:0007669"/>
    <property type="project" value="UniProtKB-SubCell"/>
</dbReference>
<feature type="transmembrane region" description="Helical" evidence="6">
    <location>
        <begin position="39"/>
        <end position="60"/>
    </location>
</feature>
<keyword evidence="5 6" id="KW-0472">Membrane</keyword>
<evidence type="ECO:0000256" key="1">
    <source>
        <dbReference type="ARBA" id="ARBA00004651"/>
    </source>
</evidence>
<comment type="caution">
    <text evidence="7">The sequence shown here is derived from an EMBL/GenBank/DDBJ whole genome shotgun (WGS) entry which is preliminary data.</text>
</comment>
<dbReference type="EMBL" id="AYYR01000010">
    <property type="protein sequence ID" value="KRM77462.1"/>
    <property type="molecule type" value="Genomic_DNA"/>
</dbReference>
<proteinExistence type="predicted"/>
<dbReference type="AlphaFoldDB" id="A0A0R2BNT3"/>
<feature type="transmembrane region" description="Helical" evidence="6">
    <location>
        <begin position="136"/>
        <end position="157"/>
    </location>
</feature>
<sequence>MRYQTFINRLCLTQTLSFLGNTTLSFGIGIWIYEKTQQTLNISLGIVALYLPALFCSKLVDKFERIFPPEQVLLVTNSGNTFLWLITGLLIQNLQYKLALLYLTLFISGIFRAFQIPAMPLTIRRHSANDQLQHNVALFSFGTACINVISPGLSVLLLKINGIMTLFLFNVLSYPLTILVLACFLKANYKFNPNKPGNFQWQSGDDGFFNGR</sequence>
<gene>
    <name evidence="7" type="ORF">FC82_GL000085</name>
</gene>
<name>A0A0R2BNT3_SECCO</name>
<dbReference type="PATRIC" id="fig|1423733.4.peg.86"/>
<keyword evidence="4 6" id="KW-1133">Transmembrane helix</keyword>
<protein>
    <recommendedName>
        <fullName evidence="9">MFS transporter</fullName>
    </recommendedName>
</protein>
<feature type="transmembrane region" description="Helical" evidence="6">
    <location>
        <begin position="72"/>
        <end position="92"/>
    </location>
</feature>
<dbReference type="Pfam" id="PF07690">
    <property type="entry name" value="MFS_1"/>
    <property type="match status" value="1"/>
</dbReference>
<reference evidence="7 8" key="1">
    <citation type="journal article" date="2015" name="Genome Announc.">
        <title>Expanding the biotechnology potential of lactobacilli through comparative genomics of 213 strains and associated genera.</title>
        <authorList>
            <person name="Sun Z."/>
            <person name="Harris H.M."/>
            <person name="McCann A."/>
            <person name="Guo C."/>
            <person name="Argimon S."/>
            <person name="Zhang W."/>
            <person name="Yang X."/>
            <person name="Jeffery I.B."/>
            <person name="Cooney J.C."/>
            <person name="Kagawa T.F."/>
            <person name="Liu W."/>
            <person name="Song Y."/>
            <person name="Salvetti E."/>
            <person name="Wrobel A."/>
            <person name="Rasinkangas P."/>
            <person name="Parkhill J."/>
            <person name="Rea M.C."/>
            <person name="O'Sullivan O."/>
            <person name="Ritari J."/>
            <person name="Douillard F.P."/>
            <person name="Paul Ross R."/>
            <person name="Yang R."/>
            <person name="Briner A.E."/>
            <person name="Felis G.E."/>
            <person name="de Vos W.M."/>
            <person name="Barrangou R."/>
            <person name="Klaenhammer T.R."/>
            <person name="Caufield P.W."/>
            <person name="Cui Y."/>
            <person name="Zhang H."/>
            <person name="O'Toole P.W."/>
        </authorList>
    </citation>
    <scope>NUCLEOTIDE SEQUENCE [LARGE SCALE GENOMIC DNA]</scope>
    <source>
        <strain evidence="7 8">DSM 20515</strain>
    </source>
</reference>
<evidence type="ECO:0000313" key="7">
    <source>
        <dbReference type="EMBL" id="KRM77462.1"/>
    </source>
</evidence>
<dbReference type="SUPFAM" id="SSF103473">
    <property type="entry name" value="MFS general substrate transporter"/>
    <property type="match status" value="1"/>
</dbReference>
<dbReference type="InterPro" id="IPR011701">
    <property type="entry name" value="MFS"/>
</dbReference>
<keyword evidence="3 6" id="KW-0812">Transmembrane</keyword>
<accession>A0A0R2BNT3</accession>
<dbReference type="Gene3D" id="1.20.1250.20">
    <property type="entry name" value="MFS general substrate transporter like domains"/>
    <property type="match status" value="1"/>
</dbReference>
<dbReference type="PANTHER" id="PTHR23513:SF6">
    <property type="entry name" value="MAJOR FACILITATOR SUPERFAMILY ASSOCIATED DOMAIN-CONTAINING PROTEIN"/>
    <property type="match status" value="1"/>
</dbReference>
<evidence type="ECO:0000256" key="3">
    <source>
        <dbReference type="ARBA" id="ARBA00022692"/>
    </source>
</evidence>
<feature type="transmembrane region" description="Helical" evidence="6">
    <location>
        <begin position="98"/>
        <end position="115"/>
    </location>
</feature>
<dbReference type="GO" id="GO:0022857">
    <property type="term" value="F:transmembrane transporter activity"/>
    <property type="evidence" value="ECO:0007669"/>
    <property type="project" value="InterPro"/>
</dbReference>
<evidence type="ECO:0000313" key="8">
    <source>
        <dbReference type="Proteomes" id="UP000051845"/>
    </source>
</evidence>
<feature type="transmembrane region" description="Helical" evidence="6">
    <location>
        <begin position="163"/>
        <end position="185"/>
    </location>
</feature>
<evidence type="ECO:0000256" key="6">
    <source>
        <dbReference type="SAM" id="Phobius"/>
    </source>
</evidence>
<dbReference type="PANTHER" id="PTHR23513">
    <property type="entry name" value="INTEGRAL MEMBRANE EFFLUX PROTEIN-RELATED"/>
    <property type="match status" value="1"/>
</dbReference>
<feature type="transmembrane region" description="Helical" evidence="6">
    <location>
        <begin position="12"/>
        <end position="33"/>
    </location>
</feature>
<evidence type="ECO:0000256" key="4">
    <source>
        <dbReference type="ARBA" id="ARBA00022989"/>
    </source>
</evidence>
<dbReference type="InterPro" id="IPR036259">
    <property type="entry name" value="MFS_trans_sf"/>
</dbReference>
<evidence type="ECO:0000256" key="2">
    <source>
        <dbReference type="ARBA" id="ARBA00022475"/>
    </source>
</evidence>
<organism evidence="7 8">
    <name type="scientific">Secundilactobacillus collinoides DSM 20515 = JCM 1123</name>
    <dbReference type="NCBI Taxonomy" id="1423733"/>
    <lineage>
        <taxon>Bacteria</taxon>
        <taxon>Bacillati</taxon>
        <taxon>Bacillota</taxon>
        <taxon>Bacilli</taxon>
        <taxon>Lactobacillales</taxon>
        <taxon>Lactobacillaceae</taxon>
        <taxon>Secundilactobacillus</taxon>
    </lineage>
</organism>